<dbReference type="OrthoDB" id="10429364at2759"/>
<feature type="transmembrane region" description="Helical" evidence="2">
    <location>
        <begin position="12"/>
        <end position="32"/>
    </location>
</feature>
<accession>I3EE90</accession>
<dbReference type="EMBL" id="GL870881">
    <property type="protein sequence ID" value="EIJ87537.1"/>
    <property type="molecule type" value="Genomic_DNA"/>
</dbReference>
<sequence length="220" mass="24474">MPHFYKYRQKYLRAVLTIGVVAVLCIIIWASVSFCTPAKKQGQEVSAVIKEGDSKSNGSSESIVLFVPKKQTLQNSTVVRSDIEKNKCTCAENCVNKKDNKREKDGIEKNTETIEPTTSEQAPGEAKKCNLDKVEESMGVNNSETKLNAKNKPIAKNTSITNSNHVNSNMKMIQLTEDEKKLKETRGSILNKAIDSRTVNYLETKLIRKGASNNGEKSFL</sequence>
<dbReference type="Proteomes" id="UP000002872">
    <property type="component" value="Unassembled WGS sequence"/>
</dbReference>
<proteinExistence type="predicted"/>
<evidence type="ECO:0000313" key="4">
    <source>
        <dbReference type="Proteomes" id="UP000002872"/>
    </source>
</evidence>
<gene>
    <name evidence="3" type="ORF">NEQG_02084</name>
</gene>
<dbReference type="HOGENOM" id="CLU_1258797_0_0_1"/>
<keyword evidence="2" id="KW-0472">Membrane</keyword>
<keyword evidence="2" id="KW-1133">Transmembrane helix</keyword>
<dbReference type="VEuPathDB" id="MicrosporidiaDB:NEQG_02084"/>
<dbReference type="InParanoid" id="I3EE90"/>
<feature type="region of interest" description="Disordered" evidence="1">
    <location>
        <begin position="103"/>
        <end position="127"/>
    </location>
</feature>
<keyword evidence="4" id="KW-1185">Reference proteome</keyword>
<evidence type="ECO:0000313" key="3">
    <source>
        <dbReference type="EMBL" id="EIJ87537.1"/>
    </source>
</evidence>
<feature type="non-terminal residue" evidence="3">
    <location>
        <position position="220"/>
    </location>
</feature>
<feature type="compositionally biased region" description="Basic and acidic residues" evidence="1">
    <location>
        <begin position="103"/>
        <end position="112"/>
    </location>
</feature>
<name>I3EE90_NEMP3</name>
<organism evidence="3 4">
    <name type="scientific">Nematocida parisii (strain ERTm3)</name>
    <name type="common">Nematode killer fungus</name>
    <dbReference type="NCBI Taxonomy" id="935791"/>
    <lineage>
        <taxon>Eukaryota</taxon>
        <taxon>Fungi</taxon>
        <taxon>Fungi incertae sedis</taxon>
        <taxon>Microsporidia</taxon>
        <taxon>Nematocida</taxon>
    </lineage>
</organism>
<keyword evidence="2" id="KW-0812">Transmembrane</keyword>
<protein>
    <submittedName>
        <fullName evidence="3">Uncharacterized protein</fullName>
    </submittedName>
</protein>
<dbReference type="AlphaFoldDB" id="I3EE90"/>
<evidence type="ECO:0000256" key="1">
    <source>
        <dbReference type="SAM" id="MobiDB-lite"/>
    </source>
</evidence>
<evidence type="ECO:0000256" key="2">
    <source>
        <dbReference type="SAM" id="Phobius"/>
    </source>
</evidence>
<reference evidence="3" key="1">
    <citation type="submission" date="2011-01" db="EMBL/GenBank/DDBJ databases">
        <title>The Genome Sequence of Nematocida parisii strain ERTm3.</title>
        <authorList>
            <consortium name="The Broad Institute Genome Sequencing Platform"/>
            <consortium name="The Broad Institute Genome Sequencing Center for Infectious Disease"/>
            <person name="Cuomo C."/>
            <person name="Troemel E."/>
            <person name="Young S.K."/>
            <person name="Zeng Q."/>
            <person name="Gargeya S."/>
            <person name="Fitzgerald M."/>
            <person name="Haas B."/>
            <person name="Abouelleil A."/>
            <person name="Alvarado L."/>
            <person name="Arachchi H.M."/>
            <person name="Berlin A."/>
            <person name="Chapman S.B."/>
            <person name="Gearin G."/>
            <person name="Goldberg J."/>
            <person name="Griggs A."/>
            <person name="Gujja S."/>
            <person name="Hansen M."/>
            <person name="Heiman D."/>
            <person name="Howarth C."/>
            <person name="Larimer J."/>
            <person name="Lui A."/>
            <person name="MacDonald P.J.P."/>
            <person name="McCowen C."/>
            <person name="Montmayeur A."/>
            <person name="Murphy C."/>
            <person name="Neiman D."/>
            <person name="Pearson M."/>
            <person name="Priest M."/>
            <person name="Roberts A."/>
            <person name="Saif S."/>
            <person name="Shea T."/>
            <person name="Sisk P."/>
            <person name="Stolte C."/>
            <person name="Sykes S."/>
            <person name="Wortman J."/>
            <person name="Nusbaum C."/>
            <person name="Birren B."/>
        </authorList>
    </citation>
    <scope>NUCLEOTIDE SEQUENCE</scope>
    <source>
        <strain evidence="3">ERTm3</strain>
    </source>
</reference>